<keyword evidence="5" id="KW-1185">Reference proteome</keyword>
<dbReference type="CDD" id="cd12114">
    <property type="entry name" value="A_NRPS_TlmIV_like"/>
    <property type="match status" value="1"/>
</dbReference>
<feature type="domain" description="Carrier" evidence="3">
    <location>
        <begin position="1401"/>
        <end position="1475"/>
    </location>
</feature>
<dbReference type="Gene3D" id="3.30.300.30">
    <property type="match status" value="2"/>
</dbReference>
<dbReference type="InterPro" id="IPR045851">
    <property type="entry name" value="AMP-bd_C_sf"/>
</dbReference>
<dbReference type="InterPro" id="IPR013217">
    <property type="entry name" value="Methyltransf_12"/>
</dbReference>
<accession>A0ABS3A8C5</accession>
<dbReference type="InterPro" id="IPR001242">
    <property type="entry name" value="Condensation_dom"/>
</dbReference>
<feature type="region of interest" description="Disordered" evidence="2">
    <location>
        <begin position="1925"/>
        <end position="1953"/>
    </location>
</feature>
<evidence type="ECO:0000259" key="3">
    <source>
        <dbReference type="PROSITE" id="PS50075"/>
    </source>
</evidence>
<dbReference type="SUPFAM" id="SSF47336">
    <property type="entry name" value="ACP-like"/>
    <property type="match status" value="3"/>
</dbReference>
<proteinExistence type="predicted"/>
<dbReference type="CDD" id="cd19535">
    <property type="entry name" value="Cyc_NRPS"/>
    <property type="match status" value="2"/>
</dbReference>
<dbReference type="SUPFAM" id="SSF56801">
    <property type="entry name" value="Acetyl-CoA synthetase-like"/>
    <property type="match status" value="1"/>
</dbReference>
<dbReference type="NCBIfam" id="TIGR01733">
    <property type="entry name" value="AA-adenyl-dom"/>
    <property type="match status" value="1"/>
</dbReference>
<dbReference type="InterPro" id="IPR010071">
    <property type="entry name" value="AA_adenyl_dom"/>
</dbReference>
<dbReference type="Pfam" id="PF00668">
    <property type="entry name" value="Condensation"/>
    <property type="match status" value="2"/>
</dbReference>
<sequence>MSNNTDLITQFEQALCDTYALSHAALNDEENMFSLGVDSMFLMRMVSQFRRAGCKVSLKQLYASPTLGDVRDLLRLHASGKQHQQAQSEVSPARLPSMLDGQPFPMTPVQHAYYVGRDPNQPLGGNGCHLYQEFNGRQLDTVLLERALNTLVKRHPMLSVAFQSDGMQRWQAPTSPIKVICHDLTDMPAEQADSALLDLRAKLSHRPLDVQNGQTIEFHCSLLPQDQFRVHVSIDLLVMDAASFSLFFNELSQLLQGMPLSPRSKHYDFCSYLAQEKAELATVRQAAKQFWSEQIDSLPTAPKFPLTNEPHQIGKPQFHRRRHTLNHEQWAIFQKHASAHQVTPTMVLATAYAAVLSRWSGQTDLLLNLTLFDCYPFNEDVQHLLADFTNILLLDMRLEEKSIVELAQTHQQRFAEVYEHRHHSGVEVLRELKKKGTHPHGAPIVFTSNLNHSLFGDDDSSPLGEPGWGISQTPQVWLDFVAFKHKDGIMLQWDSVDALLPSGFMDSLFAAFVQVVEHLVAKNTNWSEPFPDLLPQQQKRQRQARTPLPTQLPDGLLHQRIFDVASRHPNAIAVVHDGETISFEALTFRAQCLANLLIKAGLEKDERVAISMEKGPGQIIAALAILYAGGIYVPIAPDQPLSRRQTILDSANIRFVLRCQNTLSRYDWTDADHIEWQTAIESPLLSPPHQCTPDDTAYIIYTSGSTGIPKGVVISHQSALNTCIDINQRHQISTKDRVLALSALHFDLSVYDIFGVLSAGGALVVPLETQRRDPMAWAALVDKYHVTLWNTVPALFDMFLTYCEGMGLTTPSHLRTVMLSGDWIDLSLPERYRKFRPQGTFSAMGGATEAAIWSNEFLVDKVDPMWRSIPYGYPLSNQAYRVVDSAGRDCPDWVVGELWIGGVGVAQGYWNDPERTEAQFIETHDSVSGERQRWYRTGDMGCYWPDGTLEFLGRQDTQVKVGGYRIELGDIDAALNRIDGVRHGVSLALSPCGGKDRQLEVFVVAEGNQLCASSTPDNSLPKSYSDLFPASSRPANQLGANEVAHFLLYHLCTSIPASEASRSFESWCHAYGVAEGYQPLFKQWWTLLCQQGLATQSETHYQLHNPTGQCPNWFETPSEFTHNSELLKAIITGSKPAPALLDSILSPEALMTQSPAFQAQIGALAQGISNLSSQLGRPVVLTEYEARSGRVAHALLELCGPDTLHYHAMDTSLSLVQSAQSRLARFSHASVHHWDNKDNQELFGQSDIVLLNNVLHRLKEPQAGLTNAQKLLTPQGLMLVLETSALGEGALISALVMDPALSTLPTQRELLTWFQDAALRLEHKLDQWPLMGYALRNLSQVLVPDSEILKAKLAELLPQYMLPKRVHFLTSLPLSPNGKVDRKRLAQNNTSMDEAQPLESPLQTENERVLAQVWQSLFPKQTFDRHSDFFLLGGDSLMATRCIGALQKLGYIADLTDLFTHTRLESFAAKLTHAEAQKQPAQLIPNPEDRYRPFPMNEVQEAYWIGRQSGFALGNTSAQFFVEFRVSEFDAPRFNQAFNQLINRHDALRTVVRNHQQQVLSDVPAFSIQCHTFADIDCHEADLIRTELSHRVNDPALWPLFTVEALVSPEHSDARLCIGLDNMMLDGLSMQIFFSELEALYLNPSIQLPAIELTFRDVLQWQSNHRSPQAEEHAKTYWQQQLTNLPPAATLPLQADPATLSRPKFIRAAGTLSPHEWQALKTQASQHQVTPSVILMGAYAATLAAWGRQSSLTLNLTLFDRPDVHPQINQVMGDFTTLLLLAWHQEANWLSSIKRLQQQLAQDLKHSNVSAVWVMRELARQQHLSSASMPVVFTSALGTSDSDFLSDKGWLKPVWGISQTPQVWLDHQVYESEGMLCLNWDAVEALLPQPLLDQMFGHYVALLETLANQPQSWSQSLATLLPEHSEPVTSPIPHATGQPLVSQSKSNRGKPENVQRIQAAFGQIVSTPIGENDNFFDAGASSLQLVQLHGLLTQQGDTISVTDLFTYPSPALLAGAYEVSTKGSEPHSARTQRQQRQTQRKLTRRQRVN</sequence>
<name>A0ABS3A8C5_9VIBR</name>
<dbReference type="InterPro" id="IPR057737">
    <property type="entry name" value="Condensation_MtbB-like"/>
</dbReference>
<protein>
    <submittedName>
        <fullName evidence="4">Amino acid adenylation domain-containing protein</fullName>
    </submittedName>
</protein>
<dbReference type="Gene3D" id="3.30.559.30">
    <property type="entry name" value="Nonribosomal peptide synthetase, condensation domain"/>
    <property type="match status" value="2"/>
</dbReference>
<dbReference type="Pfam" id="PF08242">
    <property type="entry name" value="Methyltransf_12"/>
    <property type="match status" value="1"/>
</dbReference>
<feature type="region of interest" description="Disordered" evidence="2">
    <location>
        <begin position="2022"/>
        <end position="2049"/>
    </location>
</feature>
<evidence type="ECO:0000313" key="5">
    <source>
        <dbReference type="Proteomes" id="UP000779070"/>
    </source>
</evidence>
<dbReference type="InterPro" id="IPR020845">
    <property type="entry name" value="AMP-binding_CS"/>
</dbReference>
<evidence type="ECO:0000256" key="1">
    <source>
        <dbReference type="ARBA" id="ARBA00022598"/>
    </source>
</evidence>
<keyword evidence="1" id="KW-0436">Ligase</keyword>
<feature type="compositionally biased region" description="Basic residues" evidence="2">
    <location>
        <begin position="2038"/>
        <end position="2049"/>
    </location>
</feature>
<dbReference type="Pfam" id="PF00501">
    <property type="entry name" value="AMP-binding"/>
    <property type="match status" value="1"/>
</dbReference>
<dbReference type="InterPro" id="IPR023213">
    <property type="entry name" value="CAT-like_dom_sf"/>
</dbReference>
<reference evidence="4 5" key="1">
    <citation type="submission" date="2021-02" db="EMBL/GenBank/DDBJ databases">
        <title>Draft Genome Sequences of 5 Vibrio neptunius Strains Isolated From of Bivalve Hatcheries.</title>
        <authorList>
            <person name="Galvis F."/>
            <person name="Barja J.L."/>
            <person name="Lemos M.L."/>
            <person name="Balado M."/>
        </authorList>
    </citation>
    <scope>NUCLEOTIDE SEQUENCE [LARGE SCALE GENOMIC DNA]</scope>
    <source>
        <strain evidence="4 5">PP-145.98</strain>
    </source>
</reference>
<dbReference type="Pfam" id="PF00550">
    <property type="entry name" value="PP-binding"/>
    <property type="match status" value="3"/>
</dbReference>
<dbReference type="RefSeq" id="WP_206371143.1">
    <property type="nucleotide sequence ID" value="NZ_CAWPTM010000092.1"/>
</dbReference>
<feature type="domain" description="Carrier" evidence="3">
    <location>
        <begin position="1948"/>
        <end position="2021"/>
    </location>
</feature>
<feature type="domain" description="Carrier" evidence="3">
    <location>
        <begin position="2"/>
        <end position="78"/>
    </location>
</feature>
<gene>
    <name evidence="4" type="ORF">JYA62_15735</name>
</gene>
<organism evidence="4 5">
    <name type="scientific">Vibrio neptunius</name>
    <dbReference type="NCBI Taxonomy" id="170651"/>
    <lineage>
        <taxon>Bacteria</taxon>
        <taxon>Pseudomonadati</taxon>
        <taxon>Pseudomonadota</taxon>
        <taxon>Gammaproteobacteria</taxon>
        <taxon>Vibrionales</taxon>
        <taxon>Vibrionaceae</taxon>
        <taxon>Vibrio</taxon>
    </lineage>
</organism>
<dbReference type="Proteomes" id="UP000779070">
    <property type="component" value="Unassembled WGS sequence"/>
</dbReference>
<dbReference type="PANTHER" id="PTHR45527">
    <property type="entry name" value="NONRIBOSOMAL PEPTIDE SYNTHETASE"/>
    <property type="match status" value="1"/>
</dbReference>
<dbReference type="EMBL" id="JAFHLB010000021">
    <property type="protein sequence ID" value="MBN3579112.1"/>
    <property type="molecule type" value="Genomic_DNA"/>
</dbReference>
<dbReference type="PANTHER" id="PTHR45527:SF10">
    <property type="entry name" value="PYOCHELIN SYNTHASE PCHF"/>
    <property type="match status" value="1"/>
</dbReference>
<dbReference type="Gene3D" id="3.40.50.150">
    <property type="entry name" value="Vaccinia Virus protein VP39"/>
    <property type="match status" value="1"/>
</dbReference>
<dbReference type="InterPro" id="IPR042099">
    <property type="entry name" value="ANL_N_sf"/>
</dbReference>
<evidence type="ECO:0000256" key="2">
    <source>
        <dbReference type="SAM" id="MobiDB-lite"/>
    </source>
</evidence>
<dbReference type="Gene3D" id="3.40.50.12780">
    <property type="entry name" value="N-terminal domain of ligase-like"/>
    <property type="match status" value="1"/>
</dbReference>
<dbReference type="SUPFAM" id="SSF52777">
    <property type="entry name" value="CoA-dependent acyltransferases"/>
    <property type="match status" value="4"/>
</dbReference>
<comment type="caution">
    <text evidence="4">The sequence shown here is derived from an EMBL/GenBank/DDBJ whole genome shotgun (WGS) entry which is preliminary data.</text>
</comment>
<dbReference type="Gene3D" id="1.10.1200.10">
    <property type="entry name" value="ACP-like"/>
    <property type="match status" value="3"/>
</dbReference>
<dbReference type="InterPro" id="IPR036736">
    <property type="entry name" value="ACP-like_sf"/>
</dbReference>
<dbReference type="InterPro" id="IPR029063">
    <property type="entry name" value="SAM-dependent_MTases_sf"/>
</dbReference>
<evidence type="ECO:0000313" key="4">
    <source>
        <dbReference type="EMBL" id="MBN3579112.1"/>
    </source>
</evidence>
<feature type="region of interest" description="Disordered" evidence="2">
    <location>
        <begin position="530"/>
        <end position="551"/>
    </location>
</feature>
<dbReference type="SUPFAM" id="SSF53335">
    <property type="entry name" value="S-adenosyl-L-methionine-dependent methyltransferases"/>
    <property type="match status" value="1"/>
</dbReference>
<dbReference type="PROSITE" id="PS00455">
    <property type="entry name" value="AMP_BINDING"/>
    <property type="match status" value="1"/>
</dbReference>
<dbReference type="PROSITE" id="PS50075">
    <property type="entry name" value="CARRIER"/>
    <property type="match status" value="3"/>
</dbReference>
<dbReference type="InterPro" id="IPR009081">
    <property type="entry name" value="PP-bd_ACP"/>
</dbReference>
<dbReference type="Gene3D" id="3.30.559.10">
    <property type="entry name" value="Chloramphenicol acetyltransferase-like domain"/>
    <property type="match status" value="2"/>
</dbReference>
<dbReference type="InterPro" id="IPR000873">
    <property type="entry name" value="AMP-dep_synth/lig_dom"/>
</dbReference>